<name>A0A5C3MNN4_9AGAM</name>
<keyword evidence="3" id="KW-1185">Reference proteome</keyword>
<feature type="non-terminal residue" evidence="2">
    <location>
        <position position="1"/>
    </location>
</feature>
<feature type="region of interest" description="Disordered" evidence="1">
    <location>
        <begin position="128"/>
        <end position="183"/>
    </location>
</feature>
<feature type="compositionally biased region" description="Acidic residues" evidence="1">
    <location>
        <begin position="143"/>
        <end position="162"/>
    </location>
</feature>
<dbReference type="AlphaFoldDB" id="A0A5C3MNN4"/>
<accession>A0A5C3MNN4</accession>
<dbReference type="Proteomes" id="UP000305948">
    <property type="component" value="Unassembled WGS sequence"/>
</dbReference>
<gene>
    <name evidence="2" type="ORF">OE88DRAFT_1638476</name>
</gene>
<protein>
    <submittedName>
        <fullName evidence="2">Uncharacterized protein</fullName>
    </submittedName>
</protein>
<reference evidence="2 3" key="1">
    <citation type="journal article" date="2019" name="Nat. Ecol. Evol.">
        <title>Megaphylogeny resolves global patterns of mushroom evolution.</title>
        <authorList>
            <person name="Varga T."/>
            <person name="Krizsan K."/>
            <person name="Foldi C."/>
            <person name="Dima B."/>
            <person name="Sanchez-Garcia M."/>
            <person name="Sanchez-Ramirez S."/>
            <person name="Szollosi G.J."/>
            <person name="Szarkandi J.G."/>
            <person name="Papp V."/>
            <person name="Albert L."/>
            <person name="Andreopoulos W."/>
            <person name="Angelini C."/>
            <person name="Antonin V."/>
            <person name="Barry K.W."/>
            <person name="Bougher N.L."/>
            <person name="Buchanan P."/>
            <person name="Buyck B."/>
            <person name="Bense V."/>
            <person name="Catcheside P."/>
            <person name="Chovatia M."/>
            <person name="Cooper J."/>
            <person name="Damon W."/>
            <person name="Desjardin D."/>
            <person name="Finy P."/>
            <person name="Geml J."/>
            <person name="Haridas S."/>
            <person name="Hughes K."/>
            <person name="Justo A."/>
            <person name="Karasinski D."/>
            <person name="Kautmanova I."/>
            <person name="Kiss B."/>
            <person name="Kocsube S."/>
            <person name="Kotiranta H."/>
            <person name="LaButti K.M."/>
            <person name="Lechner B.E."/>
            <person name="Liimatainen K."/>
            <person name="Lipzen A."/>
            <person name="Lukacs Z."/>
            <person name="Mihaltcheva S."/>
            <person name="Morgado L.N."/>
            <person name="Niskanen T."/>
            <person name="Noordeloos M.E."/>
            <person name="Ohm R.A."/>
            <person name="Ortiz-Santana B."/>
            <person name="Ovrebo C."/>
            <person name="Racz N."/>
            <person name="Riley R."/>
            <person name="Savchenko A."/>
            <person name="Shiryaev A."/>
            <person name="Soop K."/>
            <person name="Spirin V."/>
            <person name="Szebenyi C."/>
            <person name="Tomsovsky M."/>
            <person name="Tulloss R.E."/>
            <person name="Uehling J."/>
            <person name="Grigoriev I.V."/>
            <person name="Vagvolgyi C."/>
            <person name="Papp T."/>
            <person name="Martin F.M."/>
            <person name="Miettinen O."/>
            <person name="Hibbett D.S."/>
            <person name="Nagy L.G."/>
        </authorList>
    </citation>
    <scope>NUCLEOTIDE SEQUENCE [LARGE SCALE GENOMIC DNA]</scope>
    <source>
        <strain evidence="2 3">OMC1185</strain>
    </source>
</reference>
<evidence type="ECO:0000256" key="1">
    <source>
        <dbReference type="SAM" id="MobiDB-lite"/>
    </source>
</evidence>
<dbReference type="OrthoDB" id="2497589at2759"/>
<feature type="region of interest" description="Disordered" evidence="1">
    <location>
        <begin position="1"/>
        <end position="88"/>
    </location>
</feature>
<organism evidence="2 3">
    <name type="scientific">Heliocybe sulcata</name>
    <dbReference type="NCBI Taxonomy" id="5364"/>
    <lineage>
        <taxon>Eukaryota</taxon>
        <taxon>Fungi</taxon>
        <taxon>Dikarya</taxon>
        <taxon>Basidiomycota</taxon>
        <taxon>Agaricomycotina</taxon>
        <taxon>Agaricomycetes</taxon>
        <taxon>Gloeophyllales</taxon>
        <taxon>Gloeophyllaceae</taxon>
        <taxon>Heliocybe</taxon>
    </lineage>
</organism>
<evidence type="ECO:0000313" key="2">
    <source>
        <dbReference type="EMBL" id="TFK46375.1"/>
    </source>
</evidence>
<proteinExistence type="predicted"/>
<dbReference type="EMBL" id="ML213530">
    <property type="protein sequence ID" value="TFK46375.1"/>
    <property type="molecule type" value="Genomic_DNA"/>
</dbReference>
<evidence type="ECO:0000313" key="3">
    <source>
        <dbReference type="Proteomes" id="UP000305948"/>
    </source>
</evidence>
<sequence length="183" mass="18918">RKRAAAEEGSGPTTRASKAAKTEGSTSASKAKGGKRGPKANMSVSKFKANALPLHVNVTHTPPSIADKDSEPATAADPGFLGSLTLTPSAFKPGSYGWKGTKRIQVEISNPEGGGEKETVHVQLQINATVVGSKDAPTGDKPEAEEEGKEEAAEEANGDGEVEPAKAEEAVEAEQAEEAKIEQ</sequence>